<evidence type="ECO:0000256" key="1">
    <source>
        <dbReference type="ARBA" id="ARBA00007754"/>
    </source>
</evidence>
<comment type="caution">
    <text evidence="8">The sequence shown here is derived from an EMBL/GenBank/DDBJ whole genome shotgun (WGS) entry which is preliminary data.</text>
</comment>
<feature type="compositionally biased region" description="Pro residues" evidence="5">
    <location>
        <begin position="34"/>
        <end position="50"/>
    </location>
</feature>
<evidence type="ECO:0000256" key="5">
    <source>
        <dbReference type="SAM" id="MobiDB-lite"/>
    </source>
</evidence>
<evidence type="ECO:0000256" key="4">
    <source>
        <dbReference type="PROSITE-ProRule" id="PRU01100"/>
    </source>
</evidence>
<dbReference type="PANTHER" id="PTHR40079:SF4">
    <property type="entry name" value="GH26 DOMAIN-CONTAINING PROTEIN-RELATED"/>
    <property type="match status" value="1"/>
</dbReference>
<dbReference type="AlphaFoldDB" id="A0A0M2HVR2"/>
<dbReference type="GO" id="GO:0008810">
    <property type="term" value="F:cellulase activity"/>
    <property type="evidence" value="ECO:0007669"/>
    <property type="project" value="UniProtKB-EC"/>
</dbReference>
<feature type="domain" description="GH26" evidence="7">
    <location>
        <begin position="33"/>
        <end position="354"/>
    </location>
</feature>
<name>A0A0M2HVR2_9MICO</name>
<feature type="signal peptide" evidence="6">
    <location>
        <begin position="1"/>
        <end position="31"/>
    </location>
</feature>
<keyword evidence="6" id="KW-0732">Signal</keyword>
<dbReference type="STRING" id="273678.RS84_01305"/>
<dbReference type="InterPro" id="IPR000805">
    <property type="entry name" value="Glyco_hydro_26"/>
</dbReference>
<dbReference type="PROSITE" id="PS51764">
    <property type="entry name" value="GH26"/>
    <property type="match status" value="1"/>
</dbReference>
<protein>
    <submittedName>
        <fullName evidence="8">Endoglucanase H</fullName>
        <ecNumber evidence="8">3.2.1.4</ecNumber>
    </submittedName>
</protein>
<proteinExistence type="inferred from homology"/>
<evidence type="ECO:0000256" key="6">
    <source>
        <dbReference type="SAM" id="SignalP"/>
    </source>
</evidence>
<dbReference type="PATRIC" id="fig|273678.4.peg.1304"/>
<feature type="region of interest" description="Disordered" evidence="5">
    <location>
        <begin position="30"/>
        <end position="55"/>
    </location>
</feature>
<feature type="chain" id="PRO_5018284342" evidence="6">
    <location>
        <begin position="32"/>
        <end position="379"/>
    </location>
</feature>
<evidence type="ECO:0000256" key="3">
    <source>
        <dbReference type="ARBA" id="ARBA00023295"/>
    </source>
</evidence>
<keyword evidence="9" id="KW-1185">Reference proteome</keyword>
<evidence type="ECO:0000313" key="9">
    <source>
        <dbReference type="Proteomes" id="UP000033900"/>
    </source>
</evidence>
<evidence type="ECO:0000259" key="7">
    <source>
        <dbReference type="PROSITE" id="PS51764"/>
    </source>
</evidence>
<dbReference type="GO" id="GO:0006080">
    <property type="term" value="P:substituted mannan metabolic process"/>
    <property type="evidence" value="ECO:0007669"/>
    <property type="project" value="InterPro"/>
</dbReference>
<dbReference type="PANTHER" id="PTHR40079">
    <property type="entry name" value="MANNAN ENDO-1,4-BETA-MANNOSIDASE E-RELATED"/>
    <property type="match status" value="1"/>
</dbReference>
<comment type="similarity">
    <text evidence="1 4">Belongs to the glycosyl hydrolase 26 family.</text>
</comment>
<dbReference type="OrthoDB" id="9816550at2"/>
<evidence type="ECO:0000256" key="2">
    <source>
        <dbReference type="ARBA" id="ARBA00022801"/>
    </source>
</evidence>
<keyword evidence="3 4" id="KW-0326">Glycosidase</keyword>
<dbReference type="EMBL" id="JYJB01000007">
    <property type="protein sequence ID" value="KJL48544.1"/>
    <property type="molecule type" value="Genomic_DNA"/>
</dbReference>
<reference evidence="8 9" key="1">
    <citation type="submission" date="2015-02" db="EMBL/GenBank/DDBJ databases">
        <title>Draft genome sequences of ten Microbacterium spp. with emphasis on heavy metal contaminated environments.</title>
        <authorList>
            <person name="Corretto E."/>
        </authorList>
    </citation>
    <scope>NUCLEOTIDE SEQUENCE [LARGE SCALE GENOMIC DNA]</scope>
    <source>
        <strain evidence="8 9">SA35</strain>
    </source>
</reference>
<dbReference type="InterPro" id="IPR017853">
    <property type="entry name" value="GH"/>
</dbReference>
<dbReference type="InterPro" id="IPR022790">
    <property type="entry name" value="GH26_dom"/>
</dbReference>
<dbReference type="SUPFAM" id="SSF51445">
    <property type="entry name" value="(Trans)glycosidases"/>
    <property type="match status" value="1"/>
</dbReference>
<dbReference type="GO" id="GO:0016985">
    <property type="term" value="F:mannan endo-1,4-beta-mannosidase activity"/>
    <property type="evidence" value="ECO:0007669"/>
    <property type="project" value="InterPro"/>
</dbReference>
<sequence>MVAGPRFTHALIATGLSVAALLLSVPSTAMAAPKPKPSPSPTTSPSPAPSTPATSILDADHTMILGWTSHDLPTMAAEEAAFSRTNGMLSTYADFVQSPGFPNAYADAAMSRRSALLISWEPWDWNRPADQQPAFAPRRIAAGEYDAYLTSWLTDAARRSADAEIIVRFAPEMDDSTRPWSSSTAAGGNTPAEYIAMWRHVYALKQAIAPKVVFLWNPLNYGAGPYPFESYFPGSAYVDALALDGFNWGYTPMSQGGWQSPDDVFGFTDPNGPVPRLKALAGSKPWGIAETASAPDNPADFQPGGPGYGAWGSWVFQWPANPPYEATADDWITQEGWSRMLIKRARDSGASFVNFFHVVKETDWRLTDTAVGRQVLNAG</sequence>
<accession>A0A0M2HVR2</accession>
<dbReference type="Gene3D" id="3.20.20.80">
    <property type="entry name" value="Glycosidases"/>
    <property type="match status" value="1"/>
</dbReference>
<dbReference type="RefSeq" id="WP_052676245.1">
    <property type="nucleotide sequence ID" value="NZ_JYJB01000007.1"/>
</dbReference>
<feature type="active site" description="Proton donor" evidence="4">
    <location>
        <position position="172"/>
    </location>
</feature>
<organism evidence="8 9">
    <name type="scientific">Microbacterium hydrocarbonoxydans</name>
    <dbReference type="NCBI Taxonomy" id="273678"/>
    <lineage>
        <taxon>Bacteria</taxon>
        <taxon>Bacillati</taxon>
        <taxon>Actinomycetota</taxon>
        <taxon>Actinomycetes</taxon>
        <taxon>Micrococcales</taxon>
        <taxon>Microbacteriaceae</taxon>
        <taxon>Microbacterium</taxon>
    </lineage>
</organism>
<gene>
    <name evidence="8" type="primary">celH</name>
    <name evidence="8" type="ORF">RS84_01305</name>
</gene>
<evidence type="ECO:0000313" key="8">
    <source>
        <dbReference type="EMBL" id="KJL48544.1"/>
    </source>
</evidence>
<keyword evidence="2 4" id="KW-0378">Hydrolase</keyword>
<dbReference type="Proteomes" id="UP000033900">
    <property type="component" value="Unassembled WGS sequence"/>
</dbReference>
<dbReference type="EC" id="3.2.1.4" evidence="8"/>
<feature type="active site" description="Nucleophile" evidence="4">
    <location>
        <position position="290"/>
    </location>
</feature>